<evidence type="ECO:0000256" key="3">
    <source>
        <dbReference type="ARBA" id="ARBA00022643"/>
    </source>
</evidence>
<dbReference type="GO" id="GO:0106414">
    <property type="term" value="F:mRNA dihydrouridine synthase activity"/>
    <property type="evidence" value="ECO:0007669"/>
    <property type="project" value="RHEA"/>
</dbReference>
<dbReference type="Proteomes" id="UP000235388">
    <property type="component" value="Unassembled WGS sequence"/>
</dbReference>
<dbReference type="Pfam" id="PF01207">
    <property type="entry name" value="Dus"/>
    <property type="match status" value="1"/>
</dbReference>
<dbReference type="CDD" id="cd02801">
    <property type="entry name" value="DUS_like_FMN"/>
    <property type="match status" value="1"/>
</dbReference>
<comment type="catalytic activity">
    <reaction evidence="14">
        <text>5,6-dihydrouridine(16) in tRNA + NAD(+) = uridine(16) in tRNA + NADH + H(+)</text>
        <dbReference type="Rhea" id="RHEA:53380"/>
        <dbReference type="Rhea" id="RHEA-COMP:13543"/>
        <dbReference type="Rhea" id="RHEA-COMP:13544"/>
        <dbReference type="ChEBI" id="CHEBI:15378"/>
        <dbReference type="ChEBI" id="CHEBI:57540"/>
        <dbReference type="ChEBI" id="CHEBI:57945"/>
        <dbReference type="ChEBI" id="CHEBI:65315"/>
        <dbReference type="ChEBI" id="CHEBI:74443"/>
        <dbReference type="EC" id="1.3.1.88"/>
    </reaction>
    <physiologicalReaction direction="right-to-left" evidence="14">
        <dbReference type="Rhea" id="RHEA:53382"/>
    </physiologicalReaction>
</comment>
<reference evidence="18 19" key="1">
    <citation type="submission" date="2017-11" db="EMBL/GenBank/DDBJ databases">
        <title>De novo assembly and phasing of dikaryotic genomes from two isolates of Puccinia coronata f. sp. avenae, the causal agent of oat crown rust.</title>
        <authorList>
            <person name="Miller M.E."/>
            <person name="Zhang Y."/>
            <person name="Omidvar V."/>
            <person name="Sperschneider J."/>
            <person name="Schwessinger B."/>
            <person name="Raley C."/>
            <person name="Palmer J.M."/>
            <person name="Garnica D."/>
            <person name="Upadhyaya N."/>
            <person name="Rathjen J."/>
            <person name="Taylor J.M."/>
            <person name="Park R.F."/>
            <person name="Dodds P.N."/>
            <person name="Hirsch C.D."/>
            <person name="Kianian S.F."/>
            <person name="Figueroa M."/>
        </authorList>
    </citation>
    <scope>NUCLEOTIDE SEQUENCE [LARGE SCALE GENOMIC DNA]</scope>
    <source>
        <strain evidence="18">12NC29</strain>
    </source>
</reference>
<evidence type="ECO:0000256" key="14">
    <source>
        <dbReference type="ARBA" id="ARBA00048934"/>
    </source>
</evidence>
<evidence type="ECO:0000256" key="2">
    <source>
        <dbReference type="ARBA" id="ARBA00022630"/>
    </source>
</evidence>
<comment type="catalytic activity">
    <reaction evidence="15">
        <text>a 5,6-dihydrouridine in mRNA + NADP(+) = a uridine in mRNA + NADPH + H(+)</text>
        <dbReference type="Rhea" id="RHEA:69855"/>
        <dbReference type="Rhea" id="RHEA-COMP:14658"/>
        <dbReference type="Rhea" id="RHEA-COMP:17789"/>
        <dbReference type="ChEBI" id="CHEBI:15378"/>
        <dbReference type="ChEBI" id="CHEBI:57783"/>
        <dbReference type="ChEBI" id="CHEBI:58349"/>
        <dbReference type="ChEBI" id="CHEBI:65315"/>
        <dbReference type="ChEBI" id="CHEBI:74443"/>
    </reaction>
    <physiologicalReaction direction="right-to-left" evidence="15">
        <dbReference type="Rhea" id="RHEA:69857"/>
    </physiologicalReaction>
</comment>
<sequence length="303" mass="34081">MNSWVQLISRGLCKTNKSQLRFITTTPVFSFRSIPISLTRATEIIVSMRMESTRCSPPVVDGPTMEKEGRLELQKEDENRTKKKPTGYDFYRQVLGSPRYVVAPMVDGSELAWRILSRYYGAELCYTPMMHAGLFADARQSKYRAEQMDLAAGEEGHPSLDRPLIVQFCANDPHTLLAAANLVVDPPPTDHDITHASPQNRVVDGVDLNLGCPQGIAKKGKYGAFLMDHQDLISQLISHLDRHLPIPVTAKYRRFDTAEKTERYTERLIESGAQILGDDAWSDFTEPRARATDLGEWEHTSSA</sequence>
<comment type="cofactor">
    <cofactor evidence="1">
        <name>FMN</name>
        <dbReference type="ChEBI" id="CHEBI:58210"/>
    </cofactor>
</comment>
<evidence type="ECO:0000256" key="16">
    <source>
        <dbReference type="ARBA" id="ARBA00049467"/>
    </source>
</evidence>
<dbReference type="STRING" id="200324.A0A2N5TB33"/>
<evidence type="ECO:0000256" key="15">
    <source>
        <dbReference type="ARBA" id="ARBA00049447"/>
    </source>
</evidence>
<proteinExistence type="inferred from homology"/>
<keyword evidence="4" id="KW-0507">mRNA processing</keyword>
<keyword evidence="5" id="KW-0819">tRNA processing</keyword>
<evidence type="ECO:0000313" key="19">
    <source>
        <dbReference type="Proteomes" id="UP000235388"/>
    </source>
</evidence>
<evidence type="ECO:0000256" key="6">
    <source>
        <dbReference type="ARBA" id="ARBA00022857"/>
    </source>
</evidence>
<evidence type="ECO:0000256" key="11">
    <source>
        <dbReference type="ARBA" id="ARBA00047287"/>
    </source>
</evidence>
<protein>
    <recommendedName>
        <fullName evidence="10">tRNA-dihydrouridine(16/17) synthase [NAD(P)(+)]</fullName>
        <ecNumber evidence="10">1.3.1.88</ecNumber>
    </recommendedName>
</protein>
<dbReference type="PANTHER" id="PTHR11082:SF5">
    <property type="entry name" value="TRNA-DIHYDROURIDINE(16_17) SYNTHASE [NAD(P)(+)]-LIKE"/>
    <property type="match status" value="1"/>
</dbReference>
<dbReference type="EC" id="1.3.1.88" evidence="10"/>
<keyword evidence="8" id="KW-0520">NAD</keyword>
<keyword evidence="3" id="KW-0288">FMN</keyword>
<dbReference type="GO" id="GO:0102262">
    <property type="term" value="F:tRNA-dihydrouridine16 synthase activity"/>
    <property type="evidence" value="ECO:0007669"/>
    <property type="project" value="RHEA"/>
</dbReference>
<keyword evidence="7" id="KW-0560">Oxidoreductase</keyword>
<evidence type="ECO:0000313" key="18">
    <source>
        <dbReference type="EMBL" id="PLW22719.1"/>
    </source>
</evidence>
<keyword evidence="19" id="KW-1185">Reference proteome</keyword>
<evidence type="ECO:0000256" key="10">
    <source>
        <dbReference type="ARBA" id="ARBA00038890"/>
    </source>
</evidence>
<dbReference type="EMBL" id="PGCJ01000746">
    <property type="protein sequence ID" value="PLW22719.1"/>
    <property type="molecule type" value="Genomic_DNA"/>
</dbReference>
<name>A0A2N5TB33_9BASI</name>
<keyword evidence="6" id="KW-0521">NADP</keyword>
<evidence type="ECO:0000256" key="7">
    <source>
        <dbReference type="ARBA" id="ARBA00023002"/>
    </source>
</evidence>
<evidence type="ECO:0000259" key="17">
    <source>
        <dbReference type="Pfam" id="PF01207"/>
    </source>
</evidence>
<dbReference type="PANTHER" id="PTHR11082">
    <property type="entry name" value="TRNA-DIHYDROURIDINE SYNTHASE"/>
    <property type="match status" value="1"/>
</dbReference>
<dbReference type="GO" id="GO:0102263">
    <property type="term" value="F:tRNA-dihydrouridine17 synthase activity"/>
    <property type="evidence" value="ECO:0007669"/>
    <property type="project" value="RHEA"/>
</dbReference>
<dbReference type="InterPro" id="IPR018517">
    <property type="entry name" value="tRNA_hU_synthase_CS"/>
</dbReference>
<dbReference type="GO" id="GO:0006397">
    <property type="term" value="P:mRNA processing"/>
    <property type="evidence" value="ECO:0007669"/>
    <property type="project" value="UniProtKB-KW"/>
</dbReference>
<comment type="catalytic activity">
    <reaction evidence="13">
        <text>a 5,6-dihydrouridine in mRNA + NAD(+) = a uridine in mRNA + NADH + H(+)</text>
        <dbReference type="Rhea" id="RHEA:69851"/>
        <dbReference type="Rhea" id="RHEA-COMP:14658"/>
        <dbReference type="Rhea" id="RHEA-COMP:17789"/>
        <dbReference type="ChEBI" id="CHEBI:15378"/>
        <dbReference type="ChEBI" id="CHEBI:57540"/>
        <dbReference type="ChEBI" id="CHEBI:57945"/>
        <dbReference type="ChEBI" id="CHEBI:65315"/>
        <dbReference type="ChEBI" id="CHEBI:74443"/>
    </reaction>
    <physiologicalReaction direction="right-to-left" evidence="13">
        <dbReference type="Rhea" id="RHEA:69853"/>
    </physiologicalReaction>
</comment>
<evidence type="ECO:0000256" key="1">
    <source>
        <dbReference type="ARBA" id="ARBA00001917"/>
    </source>
</evidence>
<evidence type="ECO:0000256" key="12">
    <source>
        <dbReference type="ARBA" id="ARBA00047652"/>
    </source>
</evidence>
<keyword evidence="2" id="KW-0285">Flavoprotein</keyword>
<gene>
    <name evidence="18" type="ORF">PCANC_27829</name>
</gene>
<feature type="domain" description="DUS-like FMN-binding" evidence="17">
    <location>
        <begin position="102"/>
        <end position="276"/>
    </location>
</feature>
<comment type="catalytic activity">
    <reaction evidence="11">
        <text>5,6-dihydrouridine(17) in tRNA + NAD(+) = uridine(17) in tRNA + NADH + H(+)</text>
        <dbReference type="Rhea" id="RHEA:53372"/>
        <dbReference type="Rhea" id="RHEA-COMP:13541"/>
        <dbReference type="Rhea" id="RHEA-COMP:13542"/>
        <dbReference type="ChEBI" id="CHEBI:15378"/>
        <dbReference type="ChEBI" id="CHEBI:57540"/>
        <dbReference type="ChEBI" id="CHEBI:57945"/>
        <dbReference type="ChEBI" id="CHEBI:65315"/>
        <dbReference type="ChEBI" id="CHEBI:74443"/>
        <dbReference type="EC" id="1.3.1.88"/>
    </reaction>
    <physiologicalReaction direction="right-to-left" evidence="11">
        <dbReference type="Rhea" id="RHEA:53374"/>
    </physiologicalReaction>
</comment>
<comment type="catalytic activity">
    <reaction evidence="12">
        <text>5,6-dihydrouridine(16) in tRNA + NADP(+) = uridine(16) in tRNA + NADPH + H(+)</text>
        <dbReference type="Rhea" id="RHEA:53376"/>
        <dbReference type="Rhea" id="RHEA-COMP:13543"/>
        <dbReference type="Rhea" id="RHEA-COMP:13544"/>
        <dbReference type="ChEBI" id="CHEBI:15378"/>
        <dbReference type="ChEBI" id="CHEBI:57783"/>
        <dbReference type="ChEBI" id="CHEBI:58349"/>
        <dbReference type="ChEBI" id="CHEBI:65315"/>
        <dbReference type="ChEBI" id="CHEBI:74443"/>
        <dbReference type="EC" id="1.3.1.88"/>
    </reaction>
    <physiologicalReaction direction="right-to-left" evidence="12">
        <dbReference type="Rhea" id="RHEA:53378"/>
    </physiologicalReaction>
</comment>
<comment type="similarity">
    <text evidence="9">Belongs to the Dus family. Dus1 subfamily.</text>
</comment>
<dbReference type="GO" id="GO:0050660">
    <property type="term" value="F:flavin adenine dinucleotide binding"/>
    <property type="evidence" value="ECO:0007669"/>
    <property type="project" value="InterPro"/>
</dbReference>
<accession>A0A2N5TB33</accession>
<evidence type="ECO:0000256" key="9">
    <source>
        <dbReference type="ARBA" id="ARBA00038313"/>
    </source>
</evidence>
<dbReference type="InterPro" id="IPR035587">
    <property type="entry name" value="DUS-like_FMN-bd"/>
</dbReference>
<dbReference type="InterPro" id="IPR013785">
    <property type="entry name" value="Aldolase_TIM"/>
</dbReference>
<dbReference type="AlphaFoldDB" id="A0A2N5TB33"/>
<evidence type="ECO:0000256" key="8">
    <source>
        <dbReference type="ARBA" id="ARBA00023027"/>
    </source>
</evidence>
<evidence type="ECO:0000256" key="4">
    <source>
        <dbReference type="ARBA" id="ARBA00022664"/>
    </source>
</evidence>
<dbReference type="PROSITE" id="PS01136">
    <property type="entry name" value="UPF0034"/>
    <property type="match status" value="1"/>
</dbReference>
<comment type="caution">
    <text evidence="18">The sequence shown here is derived from an EMBL/GenBank/DDBJ whole genome shotgun (WGS) entry which is preliminary data.</text>
</comment>
<evidence type="ECO:0000256" key="5">
    <source>
        <dbReference type="ARBA" id="ARBA00022694"/>
    </source>
</evidence>
<organism evidence="18 19">
    <name type="scientific">Puccinia coronata f. sp. avenae</name>
    <dbReference type="NCBI Taxonomy" id="200324"/>
    <lineage>
        <taxon>Eukaryota</taxon>
        <taxon>Fungi</taxon>
        <taxon>Dikarya</taxon>
        <taxon>Basidiomycota</taxon>
        <taxon>Pucciniomycotina</taxon>
        <taxon>Pucciniomycetes</taxon>
        <taxon>Pucciniales</taxon>
        <taxon>Pucciniaceae</taxon>
        <taxon>Puccinia</taxon>
    </lineage>
</organism>
<dbReference type="OrthoDB" id="2506535at2759"/>
<dbReference type="Gene3D" id="3.20.20.70">
    <property type="entry name" value="Aldolase class I"/>
    <property type="match status" value="1"/>
</dbReference>
<comment type="catalytic activity">
    <reaction evidence="16">
        <text>5,6-dihydrouridine(17) in tRNA + NADP(+) = uridine(17) in tRNA + NADPH + H(+)</text>
        <dbReference type="Rhea" id="RHEA:53368"/>
        <dbReference type="Rhea" id="RHEA-COMP:13541"/>
        <dbReference type="Rhea" id="RHEA-COMP:13542"/>
        <dbReference type="ChEBI" id="CHEBI:15378"/>
        <dbReference type="ChEBI" id="CHEBI:57783"/>
        <dbReference type="ChEBI" id="CHEBI:58349"/>
        <dbReference type="ChEBI" id="CHEBI:65315"/>
        <dbReference type="ChEBI" id="CHEBI:74443"/>
        <dbReference type="EC" id="1.3.1.88"/>
    </reaction>
    <physiologicalReaction direction="right-to-left" evidence="16">
        <dbReference type="Rhea" id="RHEA:53370"/>
    </physiologicalReaction>
</comment>
<dbReference type="SUPFAM" id="SSF51395">
    <property type="entry name" value="FMN-linked oxidoreductases"/>
    <property type="match status" value="1"/>
</dbReference>
<evidence type="ECO:0000256" key="13">
    <source>
        <dbReference type="ARBA" id="ARBA00048342"/>
    </source>
</evidence>